<evidence type="ECO:0000313" key="2">
    <source>
        <dbReference type="EMBL" id="GMF54999.1"/>
    </source>
</evidence>
<reference evidence="2" key="1">
    <citation type="submission" date="2023-04" db="EMBL/GenBank/DDBJ databases">
        <title>Phytophthora fragariaefolia NBRC 109709.</title>
        <authorList>
            <person name="Ichikawa N."/>
            <person name="Sato H."/>
            <person name="Tonouchi N."/>
        </authorList>
    </citation>
    <scope>NUCLEOTIDE SEQUENCE</scope>
    <source>
        <strain evidence="2">NBRC 109709</strain>
    </source>
</reference>
<protein>
    <submittedName>
        <fullName evidence="2">Unnamed protein product</fullName>
    </submittedName>
</protein>
<gene>
    <name evidence="2" type="ORF">Pfra01_002304500</name>
</gene>
<keyword evidence="3" id="KW-1185">Reference proteome</keyword>
<name>A0A9W6Y7D1_9STRA</name>
<organism evidence="2 3">
    <name type="scientific">Phytophthora fragariaefolia</name>
    <dbReference type="NCBI Taxonomy" id="1490495"/>
    <lineage>
        <taxon>Eukaryota</taxon>
        <taxon>Sar</taxon>
        <taxon>Stramenopiles</taxon>
        <taxon>Oomycota</taxon>
        <taxon>Peronosporomycetes</taxon>
        <taxon>Peronosporales</taxon>
        <taxon>Peronosporaceae</taxon>
        <taxon>Phytophthora</taxon>
    </lineage>
</organism>
<dbReference type="EMBL" id="BSXT01003642">
    <property type="protein sequence ID" value="GMF54999.1"/>
    <property type="molecule type" value="Genomic_DNA"/>
</dbReference>
<evidence type="ECO:0000313" key="3">
    <source>
        <dbReference type="Proteomes" id="UP001165121"/>
    </source>
</evidence>
<sequence>MHDEKRGRCPNAGWQAGEHTETGGNEDGDVEVPPAKTREGRGNVESTVISRNDRRVKPGRSQFATEGAD</sequence>
<dbReference type="Proteomes" id="UP001165121">
    <property type="component" value="Unassembled WGS sequence"/>
</dbReference>
<feature type="region of interest" description="Disordered" evidence="1">
    <location>
        <begin position="1"/>
        <end position="69"/>
    </location>
</feature>
<proteinExistence type="predicted"/>
<comment type="caution">
    <text evidence="2">The sequence shown here is derived from an EMBL/GenBank/DDBJ whole genome shotgun (WGS) entry which is preliminary data.</text>
</comment>
<dbReference type="AlphaFoldDB" id="A0A9W6Y7D1"/>
<accession>A0A9W6Y7D1</accession>
<evidence type="ECO:0000256" key="1">
    <source>
        <dbReference type="SAM" id="MobiDB-lite"/>
    </source>
</evidence>